<dbReference type="Gene3D" id="2.40.110.10">
    <property type="entry name" value="Butyryl-CoA Dehydrogenase, subunit A, domain 2"/>
    <property type="match status" value="1"/>
</dbReference>
<evidence type="ECO:0000256" key="5">
    <source>
        <dbReference type="RuleBase" id="RU362125"/>
    </source>
</evidence>
<dbReference type="Gene3D" id="1.10.540.10">
    <property type="entry name" value="Acyl-CoA dehydrogenase/oxidase, N-terminal domain"/>
    <property type="match status" value="1"/>
</dbReference>
<dbReference type="Pfam" id="PF02770">
    <property type="entry name" value="Acyl-CoA_dh_M"/>
    <property type="match status" value="1"/>
</dbReference>
<dbReference type="GO" id="GO:0005886">
    <property type="term" value="C:plasma membrane"/>
    <property type="evidence" value="ECO:0007669"/>
    <property type="project" value="TreeGrafter"/>
</dbReference>
<sequence>MIGALRGERVMDRGQRTPGPAELLERFLGNPGNPDEVLSHARSAAADSAEEFPADACSLLNLWGLHRHYIPVEYGGELASYQELLALMRTVARRDLTVAVAHGKTFLGAVCAWTAAEPRTAHELARIVSSGEAVSLGLTERYHGSDLMANEVSALPVAGGYRLDGEKYLINNATRSRAICLLARTDPDGGPRGFSLVLADKRALEPGTYRHLPKVPTLGIRGADISGIEFDGAVVPGSAMIGPKGAGAEIVLKALQITRTMVPALSLGAADQALRLALSITRTRTRTRTRERGARRDRGARCLYDQAVTRRVIGESCADLLAMEAMAHVAARSVHLAPDELSVTSSAVKYLVPTVVDDVVTRLGGLLGPRSYLVEHSAHGLFEKVERDHRIVGVFDGNTMVNLYNLIGQFRALARNHPVERDGEPPADLFDLQAPVPPARLDRLSLVSRRGSSVLGSLPRHARALKEAAREDAQLAGAAALADRLVTLADELHRSMPRTPSTVTGTPPETFETARRFTLLLAASACLGVWRHSGPAHGRLPDGLWIEAALHRILTRLGPVVRVEPGAAEREDALFERVAQRLLIQYRAGEVFSLLPHRTAEGAPC</sequence>
<dbReference type="InterPro" id="IPR046373">
    <property type="entry name" value="Acyl-CoA_Oxase/DH_mid-dom_sf"/>
</dbReference>
<protein>
    <submittedName>
        <fullName evidence="8">Acyl-CoA dehydrogenase</fullName>
    </submittedName>
</protein>
<keyword evidence="3 5" id="KW-0285">Flavoprotein</keyword>
<dbReference type="InterPro" id="IPR009100">
    <property type="entry name" value="AcylCoA_DH/oxidase_NM_dom_sf"/>
</dbReference>
<evidence type="ECO:0000313" key="9">
    <source>
        <dbReference type="Proteomes" id="UP000641932"/>
    </source>
</evidence>
<feature type="domain" description="Acyl-CoA dehydrogenase/oxidase C-terminal" evidence="6">
    <location>
        <begin position="245"/>
        <end position="403"/>
    </location>
</feature>
<keyword evidence="9" id="KW-1185">Reference proteome</keyword>
<feature type="domain" description="Acyl-CoA oxidase/dehydrogenase middle" evidence="7">
    <location>
        <begin position="136"/>
        <end position="231"/>
    </location>
</feature>
<dbReference type="GO" id="GO:0050660">
    <property type="term" value="F:flavin adenine dinucleotide binding"/>
    <property type="evidence" value="ECO:0007669"/>
    <property type="project" value="InterPro"/>
</dbReference>
<dbReference type="SUPFAM" id="SSF47203">
    <property type="entry name" value="Acyl-CoA dehydrogenase C-terminal domain-like"/>
    <property type="match status" value="1"/>
</dbReference>
<accession>A0A917ZS41</accession>
<dbReference type="RefSeq" id="WP_229698453.1">
    <property type="nucleotide sequence ID" value="NZ_BMMS01000012.1"/>
</dbReference>
<evidence type="ECO:0000256" key="4">
    <source>
        <dbReference type="ARBA" id="ARBA00022827"/>
    </source>
</evidence>
<reference evidence="8" key="2">
    <citation type="submission" date="2020-09" db="EMBL/GenBank/DDBJ databases">
        <authorList>
            <person name="Sun Q."/>
            <person name="Zhou Y."/>
        </authorList>
    </citation>
    <scope>NUCLEOTIDE SEQUENCE</scope>
    <source>
        <strain evidence="8">CGMCC 4.7201</strain>
    </source>
</reference>
<dbReference type="InterPro" id="IPR037069">
    <property type="entry name" value="AcylCoA_DH/ox_N_sf"/>
</dbReference>
<evidence type="ECO:0000259" key="7">
    <source>
        <dbReference type="Pfam" id="PF02770"/>
    </source>
</evidence>
<evidence type="ECO:0000256" key="1">
    <source>
        <dbReference type="ARBA" id="ARBA00001974"/>
    </source>
</evidence>
<comment type="similarity">
    <text evidence="2 5">Belongs to the acyl-CoA dehydrogenase family.</text>
</comment>
<evidence type="ECO:0000259" key="6">
    <source>
        <dbReference type="Pfam" id="PF00441"/>
    </source>
</evidence>
<dbReference type="Pfam" id="PF00441">
    <property type="entry name" value="Acyl-CoA_dh_1"/>
    <property type="match status" value="1"/>
</dbReference>
<proteinExistence type="inferred from homology"/>
<dbReference type="SUPFAM" id="SSF56645">
    <property type="entry name" value="Acyl-CoA dehydrogenase NM domain-like"/>
    <property type="match status" value="1"/>
</dbReference>
<comment type="caution">
    <text evidence="8">The sequence shown here is derived from an EMBL/GenBank/DDBJ whole genome shotgun (WGS) entry which is preliminary data.</text>
</comment>
<dbReference type="CDD" id="cd00567">
    <property type="entry name" value="ACAD"/>
    <property type="match status" value="1"/>
</dbReference>
<keyword evidence="5" id="KW-0560">Oxidoreductase</keyword>
<evidence type="ECO:0000313" key="8">
    <source>
        <dbReference type="EMBL" id="GGO89044.1"/>
    </source>
</evidence>
<dbReference type="GO" id="GO:0003995">
    <property type="term" value="F:acyl-CoA dehydrogenase activity"/>
    <property type="evidence" value="ECO:0007669"/>
    <property type="project" value="TreeGrafter"/>
</dbReference>
<dbReference type="AlphaFoldDB" id="A0A917ZS41"/>
<dbReference type="InterPro" id="IPR006091">
    <property type="entry name" value="Acyl-CoA_Oxase/DH_mid-dom"/>
</dbReference>
<evidence type="ECO:0000256" key="3">
    <source>
        <dbReference type="ARBA" id="ARBA00022630"/>
    </source>
</evidence>
<dbReference type="Proteomes" id="UP000641932">
    <property type="component" value="Unassembled WGS sequence"/>
</dbReference>
<dbReference type="InterPro" id="IPR036250">
    <property type="entry name" value="AcylCo_DH-like_C"/>
</dbReference>
<dbReference type="EMBL" id="BMMS01000012">
    <property type="protein sequence ID" value="GGO89044.1"/>
    <property type="molecule type" value="Genomic_DNA"/>
</dbReference>
<keyword evidence="4 5" id="KW-0274">FAD</keyword>
<gene>
    <name evidence="8" type="ORF">GCM10012280_31270</name>
</gene>
<name>A0A917ZS41_9ACTN</name>
<dbReference type="PANTHER" id="PTHR43884:SF19">
    <property type="entry name" value="ACYL-COA DEHYDROGENASE FADE4-RELATED"/>
    <property type="match status" value="1"/>
</dbReference>
<comment type="cofactor">
    <cofactor evidence="1 5">
        <name>FAD</name>
        <dbReference type="ChEBI" id="CHEBI:57692"/>
    </cofactor>
</comment>
<dbReference type="PANTHER" id="PTHR43884">
    <property type="entry name" value="ACYL-COA DEHYDROGENASE"/>
    <property type="match status" value="1"/>
</dbReference>
<dbReference type="InterPro" id="IPR009075">
    <property type="entry name" value="AcylCo_DH/oxidase_C"/>
</dbReference>
<evidence type="ECO:0000256" key="2">
    <source>
        <dbReference type="ARBA" id="ARBA00009347"/>
    </source>
</evidence>
<organism evidence="8 9">
    <name type="scientific">Wenjunlia tyrosinilytica</name>
    <dbReference type="NCBI Taxonomy" id="1544741"/>
    <lineage>
        <taxon>Bacteria</taxon>
        <taxon>Bacillati</taxon>
        <taxon>Actinomycetota</taxon>
        <taxon>Actinomycetes</taxon>
        <taxon>Kitasatosporales</taxon>
        <taxon>Streptomycetaceae</taxon>
        <taxon>Wenjunlia</taxon>
    </lineage>
</organism>
<dbReference type="Gene3D" id="1.20.140.10">
    <property type="entry name" value="Butyryl-CoA Dehydrogenase, subunit A, domain 3"/>
    <property type="match status" value="1"/>
</dbReference>
<reference evidence="8" key="1">
    <citation type="journal article" date="2014" name="Int. J. Syst. Evol. Microbiol.">
        <title>Complete genome sequence of Corynebacterium casei LMG S-19264T (=DSM 44701T), isolated from a smear-ripened cheese.</title>
        <authorList>
            <consortium name="US DOE Joint Genome Institute (JGI-PGF)"/>
            <person name="Walter F."/>
            <person name="Albersmeier A."/>
            <person name="Kalinowski J."/>
            <person name="Ruckert C."/>
        </authorList>
    </citation>
    <scope>NUCLEOTIDE SEQUENCE</scope>
    <source>
        <strain evidence="8">CGMCC 4.7201</strain>
    </source>
</reference>